<dbReference type="Proteomes" id="UP000594454">
    <property type="component" value="Chromosome 3"/>
</dbReference>
<dbReference type="AlphaFoldDB" id="A0A7R8UQ66"/>
<dbReference type="EMBL" id="LR899011">
    <property type="protein sequence ID" value="CAD7084053.1"/>
    <property type="molecule type" value="Genomic_DNA"/>
</dbReference>
<feature type="compositionally biased region" description="Basic and acidic residues" evidence="1">
    <location>
        <begin position="89"/>
        <end position="103"/>
    </location>
</feature>
<organism evidence="2 3">
    <name type="scientific">Hermetia illucens</name>
    <name type="common">Black soldier fly</name>
    <dbReference type="NCBI Taxonomy" id="343691"/>
    <lineage>
        <taxon>Eukaryota</taxon>
        <taxon>Metazoa</taxon>
        <taxon>Ecdysozoa</taxon>
        <taxon>Arthropoda</taxon>
        <taxon>Hexapoda</taxon>
        <taxon>Insecta</taxon>
        <taxon>Pterygota</taxon>
        <taxon>Neoptera</taxon>
        <taxon>Endopterygota</taxon>
        <taxon>Diptera</taxon>
        <taxon>Brachycera</taxon>
        <taxon>Stratiomyomorpha</taxon>
        <taxon>Stratiomyidae</taxon>
        <taxon>Hermetiinae</taxon>
        <taxon>Hermetia</taxon>
    </lineage>
</organism>
<evidence type="ECO:0000256" key="1">
    <source>
        <dbReference type="SAM" id="MobiDB-lite"/>
    </source>
</evidence>
<reference evidence="2 3" key="1">
    <citation type="submission" date="2020-11" db="EMBL/GenBank/DDBJ databases">
        <authorList>
            <person name="Wallbank WR R."/>
            <person name="Pardo Diaz C."/>
            <person name="Kozak K."/>
            <person name="Martin S."/>
            <person name="Jiggins C."/>
            <person name="Moest M."/>
            <person name="Warren A I."/>
            <person name="Generalovic N T."/>
            <person name="Byers J.R.P. K."/>
            <person name="Montejo-Kovacevich G."/>
            <person name="Yen C E."/>
        </authorList>
    </citation>
    <scope>NUCLEOTIDE SEQUENCE [LARGE SCALE GENOMIC DNA]</scope>
</reference>
<sequence length="103" mass="11425">MKDASSNMGSELKELNDESDPCEDTLRRTNLMKLHLKCAPKNKSSALRLVLEPRKLLDIKQLDSSPCVSPMSQLAANLNGTQISTPTTSRRDFGDNDETEGKF</sequence>
<feature type="region of interest" description="Disordered" evidence="1">
    <location>
        <begin position="78"/>
        <end position="103"/>
    </location>
</feature>
<feature type="compositionally biased region" description="Polar residues" evidence="1">
    <location>
        <begin position="78"/>
        <end position="88"/>
    </location>
</feature>
<feature type="region of interest" description="Disordered" evidence="1">
    <location>
        <begin position="1"/>
        <end position="23"/>
    </location>
</feature>
<gene>
    <name evidence="2" type="ORF">HERILL_LOCUS6969</name>
</gene>
<proteinExistence type="predicted"/>
<evidence type="ECO:0000313" key="3">
    <source>
        <dbReference type="Proteomes" id="UP000594454"/>
    </source>
</evidence>
<protein>
    <submittedName>
        <fullName evidence="2">Uncharacterized protein</fullName>
    </submittedName>
</protein>
<evidence type="ECO:0000313" key="2">
    <source>
        <dbReference type="EMBL" id="CAD7084053.1"/>
    </source>
</evidence>
<keyword evidence="3" id="KW-1185">Reference proteome</keyword>
<name>A0A7R8UQ66_HERIL</name>
<accession>A0A7R8UQ66</accession>
<dbReference type="InParanoid" id="A0A7R8UQ66"/>